<comment type="caution">
    <text evidence="1">The sequence shown here is derived from an EMBL/GenBank/DDBJ whole genome shotgun (WGS) entry which is preliminary data.</text>
</comment>
<reference evidence="1 2" key="1">
    <citation type="journal article" date="2006" name="Science">
        <title>The genome of black cottonwood, Populus trichocarpa (Torr. &amp; Gray).</title>
        <authorList>
            <person name="Tuskan G.A."/>
            <person name="Difazio S."/>
            <person name="Jansson S."/>
            <person name="Bohlmann J."/>
            <person name="Grigoriev I."/>
            <person name="Hellsten U."/>
            <person name="Putnam N."/>
            <person name="Ralph S."/>
            <person name="Rombauts S."/>
            <person name="Salamov A."/>
            <person name="Schein J."/>
            <person name="Sterck L."/>
            <person name="Aerts A."/>
            <person name="Bhalerao R.R."/>
            <person name="Bhalerao R.P."/>
            <person name="Blaudez D."/>
            <person name="Boerjan W."/>
            <person name="Brun A."/>
            <person name="Brunner A."/>
            <person name="Busov V."/>
            <person name="Campbell M."/>
            <person name="Carlson J."/>
            <person name="Chalot M."/>
            <person name="Chapman J."/>
            <person name="Chen G.L."/>
            <person name="Cooper D."/>
            <person name="Coutinho P.M."/>
            <person name="Couturier J."/>
            <person name="Covert S."/>
            <person name="Cronk Q."/>
            <person name="Cunningham R."/>
            <person name="Davis J."/>
            <person name="Degroeve S."/>
            <person name="Dejardin A."/>
            <person name="Depamphilis C."/>
            <person name="Detter J."/>
            <person name="Dirks B."/>
            <person name="Dubchak I."/>
            <person name="Duplessis S."/>
            <person name="Ehlting J."/>
            <person name="Ellis B."/>
            <person name="Gendler K."/>
            <person name="Goodstein D."/>
            <person name="Gribskov M."/>
            <person name="Grimwood J."/>
            <person name="Groover A."/>
            <person name="Gunter L."/>
            <person name="Hamberger B."/>
            <person name="Heinze B."/>
            <person name="Helariutta Y."/>
            <person name="Henrissat B."/>
            <person name="Holligan D."/>
            <person name="Holt R."/>
            <person name="Huang W."/>
            <person name="Islam-Faridi N."/>
            <person name="Jones S."/>
            <person name="Jones-Rhoades M."/>
            <person name="Jorgensen R."/>
            <person name="Joshi C."/>
            <person name="Kangasjarvi J."/>
            <person name="Karlsson J."/>
            <person name="Kelleher C."/>
            <person name="Kirkpatrick R."/>
            <person name="Kirst M."/>
            <person name="Kohler A."/>
            <person name="Kalluri U."/>
            <person name="Larimer F."/>
            <person name="Leebens-Mack J."/>
            <person name="Leple J.C."/>
            <person name="Locascio P."/>
            <person name="Lou Y."/>
            <person name="Lucas S."/>
            <person name="Martin F."/>
            <person name="Montanini B."/>
            <person name="Napoli C."/>
            <person name="Nelson D.R."/>
            <person name="Nelson C."/>
            <person name="Nieminen K."/>
            <person name="Nilsson O."/>
            <person name="Pereda V."/>
            <person name="Peter G."/>
            <person name="Philippe R."/>
            <person name="Pilate G."/>
            <person name="Poliakov A."/>
            <person name="Razumovskaya J."/>
            <person name="Richardson P."/>
            <person name="Rinaldi C."/>
            <person name="Ritland K."/>
            <person name="Rouze P."/>
            <person name="Ryaboy D."/>
            <person name="Schmutz J."/>
            <person name="Schrader J."/>
            <person name="Segerman B."/>
            <person name="Shin H."/>
            <person name="Siddiqui A."/>
            <person name="Sterky F."/>
            <person name="Terry A."/>
            <person name="Tsai C.J."/>
            <person name="Uberbacher E."/>
            <person name="Unneberg P."/>
            <person name="Vahala J."/>
            <person name="Wall K."/>
            <person name="Wessler S."/>
            <person name="Yang G."/>
            <person name="Yin T."/>
            <person name="Douglas C."/>
            <person name="Marra M."/>
            <person name="Sandberg G."/>
            <person name="Van de Peer Y."/>
            <person name="Rokhsar D."/>
        </authorList>
    </citation>
    <scope>NUCLEOTIDE SEQUENCE [LARGE SCALE GENOMIC DNA]</scope>
    <source>
        <strain evidence="2">cv. Nisqually</strain>
    </source>
</reference>
<organism evidence="1 2">
    <name type="scientific">Populus trichocarpa</name>
    <name type="common">Western balsam poplar</name>
    <name type="synonym">Populus balsamifera subsp. trichocarpa</name>
    <dbReference type="NCBI Taxonomy" id="3694"/>
    <lineage>
        <taxon>Eukaryota</taxon>
        <taxon>Viridiplantae</taxon>
        <taxon>Streptophyta</taxon>
        <taxon>Embryophyta</taxon>
        <taxon>Tracheophyta</taxon>
        <taxon>Spermatophyta</taxon>
        <taxon>Magnoliopsida</taxon>
        <taxon>eudicotyledons</taxon>
        <taxon>Gunneridae</taxon>
        <taxon>Pentapetalae</taxon>
        <taxon>rosids</taxon>
        <taxon>fabids</taxon>
        <taxon>Malpighiales</taxon>
        <taxon>Salicaceae</taxon>
        <taxon>Saliceae</taxon>
        <taxon>Populus</taxon>
    </lineage>
</organism>
<evidence type="ECO:0000313" key="1">
    <source>
        <dbReference type="EMBL" id="KAI9380103.1"/>
    </source>
</evidence>
<protein>
    <submittedName>
        <fullName evidence="1">Uncharacterized protein</fullName>
    </submittedName>
</protein>
<name>A0ACC0RS51_POPTR</name>
<gene>
    <name evidence="1" type="ORF">POPTR_016G033450v4</name>
</gene>
<dbReference type="EMBL" id="CM009305">
    <property type="protein sequence ID" value="KAI9380103.1"/>
    <property type="molecule type" value="Genomic_DNA"/>
</dbReference>
<proteinExistence type="predicted"/>
<evidence type="ECO:0000313" key="2">
    <source>
        <dbReference type="Proteomes" id="UP000006729"/>
    </source>
</evidence>
<accession>A0ACC0RS51</accession>
<sequence>MSKYQYTPGRIFPTLLANVKVSGAGINLTAASEVYLMEPWWNSEFEEQAIDRVHQYGQEKNVIIVRLIVQDSIEERILMMQERKKQAIEAFGMQGPKERREVSLEDLCSLLSLE</sequence>
<keyword evidence="2" id="KW-1185">Reference proteome</keyword>
<dbReference type="Proteomes" id="UP000006729">
    <property type="component" value="Chromosome 16"/>
</dbReference>